<gene>
    <name evidence="1" type="ORF">LCGC14_1582150</name>
</gene>
<proteinExistence type="predicted"/>
<dbReference type="AlphaFoldDB" id="A0A0F9IGH7"/>
<reference evidence="1" key="1">
    <citation type="journal article" date="2015" name="Nature">
        <title>Complex archaea that bridge the gap between prokaryotes and eukaryotes.</title>
        <authorList>
            <person name="Spang A."/>
            <person name="Saw J.H."/>
            <person name="Jorgensen S.L."/>
            <person name="Zaremba-Niedzwiedzka K."/>
            <person name="Martijn J."/>
            <person name="Lind A.E."/>
            <person name="van Eijk R."/>
            <person name="Schleper C."/>
            <person name="Guy L."/>
            <person name="Ettema T.J."/>
        </authorList>
    </citation>
    <scope>NUCLEOTIDE SEQUENCE</scope>
</reference>
<evidence type="ECO:0000313" key="1">
    <source>
        <dbReference type="EMBL" id="KKM26681.1"/>
    </source>
</evidence>
<name>A0A0F9IGH7_9ZZZZ</name>
<sequence length="38" mass="4553">MIFDISFIEQIYPNGKHLLWLIKMGLHEIYIISHRGIL</sequence>
<accession>A0A0F9IGH7</accession>
<protein>
    <submittedName>
        <fullName evidence="1">Uncharacterized protein</fullName>
    </submittedName>
</protein>
<comment type="caution">
    <text evidence="1">The sequence shown here is derived from an EMBL/GenBank/DDBJ whole genome shotgun (WGS) entry which is preliminary data.</text>
</comment>
<organism evidence="1">
    <name type="scientific">marine sediment metagenome</name>
    <dbReference type="NCBI Taxonomy" id="412755"/>
    <lineage>
        <taxon>unclassified sequences</taxon>
        <taxon>metagenomes</taxon>
        <taxon>ecological metagenomes</taxon>
    </lineage>
</organism>
<dbReference type="EMBL" id="LAZR01012466">
    <property type="protein sequence ID" value="KKM26681.1"/>
    <property type="molecule type" value="Genomic_DNA"/>
</dbReference>